<evidence type="ECO:0000313" key="2">
    <source>
        <dbReference type="Proteomes" id="UP001205843"/>
    </source>
</evidence>
<organism evidence="1 2">
    <name type="scientific">Natronocella acetinitrilica</name>
    <dbReference type="NCBI Taxonomy" id="414046"/>
    <lineage>
        <taxon>Bacteria</taxon>
        <taxon>Pseudomonadati</taxon>
        <taxon>Pseudomonadota</taxon>
        <taxon>Gammaproteobacteria</taxon>
        <taxon>Chromatiales</taxon>
        <taxon>Ectothiorhodospiraceae</taxon>
        <taxon>Natronocella</taxon>
    </lineage>
</organism>
<dbReference type="EMBL" id="JALJXV010000009">
    <property type="protein sequence ID" value="MCP1676414.1"/>
    <property type="molecule type" value="Genomic_DNA"/>
</dbReference>
<protein>
    <submittedName>
        <fullName evidence="1">Uncharacterized protein</fullName>
    </submittedName>
</protein>
<proteinExistence type="predicted"/>
<dbReference type="Proteomes" id="UP001205843">
    <property type="component" value="Unassembled WGS sequence"/>
</dbReference>
<sequence length="157" mass="17413">MVQRATGFEARLVDGARDAAALCSEVWLSGQPFGGQLEGAVLEAAVQADSGMYLLFLTDDVPHEDFLHVHLLSAEGDLLDSASLGYPYATGTFSLLELEPPDRIRFGFFGETDWIVELLPRPELCLPLIAEPRGVRRALRLRRHFRIHGDPRRAGRS</sequence>
<name>A0AAE3KD39_9GAMM</name>
<gene>
    <name evidence="1" type="ORF">J2T57_003575</name>
</gene>
<dbReference type="RefSeq" id="WP_253482484.1">
    <property type="nucleotide sequence ID" value="NZ_JALJXV010000009.1"/>
</dbReference>
<comment type="caution">
    <text evidence="1">The sequence shown here is derived from an EMBL/GenBank/DDBJ whole genome shotgun (WGS) entry which is preliminary data.</text>
</comment>
<keyword evidence="2" id="KW-1185">Reference proteome</keyword>
<evidence type="ECO:0000313" key="1">
    <source>
        <dbReference type="EMBL" id="MCP1676414.1"/>
    </source>
</evidence>
<reference evidence="1" key="1">
    <citation type="submission" date="2022-03" db="EMBL/GenBank/DDBJ databases">
        <title>Genomic Encyclopedia of Type Strains, Phase III (KMG-III): the genomes of soil and plant-associated and newly described type strains.</title>
        <authorList>
            <person name="Whitman W."/>
        </authorList>
    </citation>
    <scope>NUCLEOTIDE SEQUENCE</scope>
    <source>
        <strain evidence="1">ANL 6-2</strain>
    </source>
</reference>
<accession>A0AAE3KD39</accession>
<dbReference type="AlphaFoldDB" id="A0AAE3KD39"/>